<dbReference type="Proteomes" id="UP001556367">
    <property type="component" value="Unassembled WGS sequence"/>
</dbReference>
<evidence type="ECO:0000313" key="4">
    <source>
        <dbReference type="Proteomes" id="UP001556367"/>
    </source>
</evidence>
<comment type="caution">
    <text evidence="3">The sequence shown here is derived from an EMBL/GenBank/DDBJ whole genome shotgun (WGS) entry which is preliminary data.</text>
</comment>
<feature type="transmembrane region" description="Helical" evidence="2">
    <location>
        <begin position="174"/>
        <end position="195"/>
    </location>
</feature>
<feature type="region of interest" description="Disordered" evidence="1">
    <location>
        <begin position="508"/>
        <end position="548"/>
    </location>
</feature>
<feature type="transmembrane region" description="Helical" evidence="2">
    <location>
        <begin position="307"/>
        <end position="325"/>
    </location>
</feature>
<gene>
    <name evidence="3" type="ORF">HGRIS_006023</name>
</gene>
<keyword evidence="2" id="KW-0812">Transmembrane</keyword>
<keyword evidence="2" id="KW-1133">Transmembrane helix</keyword>
<keyword evidence="4" id="KW-1185">Reference proteome</keyword>
<feature type="transmembrane region" description="Helical" evidence="2">
    <location>
        <begin position="263"/>
        <end position="286"/>
    </location>
</feature>
<sequence length="560" mass="60800">MELLKLTGVLGWHHIKGRRKQPTDHEQATYLLAASDEPIPNGASPSRTRGWGFLPSRRTGLQWFMIAGFYASSAYLASLLSTDAEGSYNAHVQLFAGTTLCALGLGRWVLEHPSGVVDWQSVMLQLCGVLIMSSTLSQTPLHVSLSVSATGLALLMAAANALTEHAFSASASSFVETIIPLVASGAVIHCGVALLRAITTSQSQFTPHVLLSSRPSAPSPLVIFEAAASLSSLAIIYYHEAITLTVLLTIGSGLAYIPQAASLAVLTSAGSIVGIGLIVFGATTFVSYTQDSHDEPPDLEKDSRRKYVTLAVVGVVSTLFSVLTATSQQPCGMIAGHYPPHCVVAHASANVAAVSTCIRKPLPFKPSTNGSRTFHTFDNVLLIVFFSHARYGANLEYYKEVYTEFFPNILFIGPASLEDGGFSHSYDIMVDSYQSDEDLSDPSFYKMSGRMAHHMLYTAMMEHSCYDGYLWVPFDTLLNIPRLQAFDQSRFWYHSPWGKFVHNPEVSDTADSPSEIAASSSINGGNSARGKHAPPANISPDPRRNLTEGWKGWQQDWWWG</sequence>
<organism evidence="3 4">
    <name type="scientific">Hohenbuehelia grisea</name>
    <dbReference type="NCBI Taxonomy" id="104357"/>
    <lineage>
        <taxon>Eukaryota</taxon>
        <taxon>Fungi</taxon>
        <taxon>Dikarya</taxon>
        <taxon>Basidiomycota</taxon>
        <taxon>Agaricomycotina</taxon>
        <taxon>Agaricomycetes</taxon>
        <taxon>Agaricomycetidae</taxon>
        <taxon>Agaricales</taxon>
        <taxon>Pleurotineae</taxon>
        <taxon>Pleurotaceae</taxon>
        <taxon>Hohenbuehelia</taxon>
    </lineage>
</organism>
<evidence type="ECO:0000313" key="3">
    <source>
        <dbReference type="EMBL" id="KAL0961033.1"/>
    </source>
</evidence>
<feature type="compositionally biased region" description="Low complexity" evidence="1">
    <location>
        <begin position="516"/>
        <end position="528"/>
    </location>
</feature>
<keyword evidence="2" id="KW-0472">Membrane</keyword>
<feature type="transmembrane region" description="Helical" evidence="2">
    <location>
        <begin position="143"/>
        <end position="162"/>
    </location>
</feature>
<accession>A0ABR3K128</accession>
<dbReference type="EMBL" id="JASNQZ010000001">
    <property type="protein sequence ID" value="KAL0961033.1"/>
    <property type="molecule type" value="Genomic_DNA"/>
</dbReference>
<proteinExistence type="predicted"/>
<feature type="transmembrane region" description="Helical" evidence="2">
    <location>
        <begin position="61"/>
        <end position="80"/>
    </location>
</feature>
<feature type="transmembrane region" description="Helical" evidence="2">
    <location>
        <begin position="235"/>
        <end position="257"/>
    </location>
</feature>
<evidence type="ECO:0000256" key="2">
    <source>
        <dbReference type="SAM" id="Phobius"/>
    </source>
</evidence>
<reference evidence="4" key="1">
    <citation type="submission" date="2024-06" db="EMBL/GenBank/DDBJ databases">
        <title>Multi-omics analyses provide insights into the biosynthesis of the anticancer antibiotic pleurotin in Hohenbuehelia grisea.</title>
        <authorList>
            <person name="Weaver J.A."/>
            <person name="Alberti F."/>
        </authorList>
    </citation>
    <scope>NUCLEOTIDE SEQUENCE [LARGE SCALE GENOMIC DNA]</scope>
    <source>
        <strain evidence="4">T-177</strain>
    </source>
</reference>
<evidence type="ECO:0000256" key="1">
    <source>
        <dbReference type="SAM" id="MobiDB-lite"/>
    </source>
</evidence>
<protein>
    <submittedName>
        <fullName evidence="3">Uncharacterized protein</fullName>
    </submittedName>
</protein>
<name>A0ABR3K128_9AGAR</name>